<gene>
    <name evidence="6" type="ORF">SAMN02982922_4372</name>
</gene>
<comment type="similarity">
    <text evidence="4">Belongs to the cyclic nucleotide phosphodiesterase class-III family.</text>
</comment>
<sequence length="311" mass="33980">MFRLAHISDVHLGPLPPVTYRQLASKRITGYINWQRTRSRSFHDGALGAIVADMKEAAPDHTAVTGDLMNLALAEEIAVSRKWLEMLGAPADVSVVPGNHDAYVPGALRKACEAWRPWTEGEHGWAKTNVNGFPYVRVRGRVAIIGVSSARATAPFLATGSFTDEQGRRLGRILHRAGEEGLCRVVLIHHPPVRGADPAHKRLYGIGTFQKVVRRHGAEVVLHGHTHLPTLNWIPGKGKSQVPVVGVAAAGESLGHEKPLAQYNLIEMEADEGAEWRIRLTRRGLVGPTGRVEQLSQQELIEPAKRAEATA</sequence>
<dbReference type="PANTHER" id="PTHR42988">
    <property type="entry name" value="PHOSPHOHYDROLASE"/>
    <property type="match status" value="1"/>
</dbReference>
<dbReference type="Gene3D" id="3.60.21.10">
    <property type="match status" value="1"/>
</dbReference>
<keyword evidence="2" id="KW-0378">Hydrolase</keyword>
<feature type="domain" description="Calcineurin-like phosphoesterase" evidence="5">
    <location>
        <begin position="2"/>
        <end position="228"/>
    </location>
</feature>
<keyword evidence="3" id="KW-0408">Iron</keyword>
<dbReference type="GO" id="GO:0016787">
    <property type="term" value="F:hydrolase activity"/>
    <property type="evidence" value="ECO:0007669"/>
    <property type="project" value="UniProtKB-KW"/>
</dbReference>
<name>A0A1X7PIC8_9HYPH</name>
<keyword evidence="7" id="KW-1185">Reference proteome</keyword>
<evidence type="ECO:0000256" key="2">
    <source>
        <dbReference type="ARBA" id="ARBA00022801"/>
    </source>
</evidence>
<protein>
    <submittedName>
        <fullName evidence="6">3',5'-cyclic AMP phosphodiesterase CpdA</fullName>
    </submittedName>
</protein>
<accession>A0A1X7PIC8</accession>
<dbReference type="OrthoDB" id="9794568at2"/>
<evidence type="ECO:0000256" key="4">
    <source>
        <dbReference type="ARBA" id="ARBA00025742"/>
    </source>
</evidence>
<dbReference type="CDD" id="cd00838">
    <property type="entry name" value="MPP_superfamily"/>
    <property type="match status" value="1"/>
</dbReference>
<evidence type="ECO:0000313" key="6">
    <source>
        <dbReference type="EMBL" id="SMH51266.1"/>
    </source>
</evidence>
<evidence type="ECO:0000259" key="5">
    <source>
        <dbReference type="Pfam" id="PF00149"/>
    </source>
</evidence>
<evidence type="ECO:0000256" key="1">
    <source>
        <dbReference type="ARBA" id="ARBA00022723"/>
    </source>
</evidence>
<dbReference type="Proteomes" id="UP000193083">
    <property type="component" value="Unassembled WGS sequence"/>
</dbReference>
<dbReference type="InterPro" id="IPR004843">
    <property type="entry name" value="Calcineurin-like_PHP"/>
</dbReference>
<dbReference type="InterPro" id="IPR029052">
    <property type="entry name" value="Metallo-depent_PP-like"/>
</dbReference>
<dbReference type="PANTHER" id="PTHR42988:SF2">
    <property type="entry name" value="CYCLIC NUCLEOTIDE PHOSPHODIESTERASE CBUA0032-RELATED"/>
    <property type="match status" value="1"/>
</dbReference>
<proteinExistence type="inferred from homology"/>
<dbReference type="Pfam" id="PF00149">
    <property type="entry name" value="Metallophos"/>
    <property type="match status" value="1"/>
</dbReference>
<evidence type="ECO:0000256" key="3">
    <source>
        <dbReference type="ARBA" id="ARBA00023004"/>
    </source>
</evidence>
<dbReference type="GO" id="GO:0046872">
    <property type="term" value="F:metal ion binding"/>
    <property type="evidence" value="ECO:0007669"/>
    <property type="project" value="UniProtKB-KW"/>
</dbReference>
<dbReference type="SUPFAM" id="SSF56300">
    <property type="entry name" value="Metallo-dependent phosphatases"/>
    <property type="match status" value="1"/>
</dbReference>
<evidence type="ECO:0000313" key="7">
    <source>
        <dbReference type="Proteomes" id="UP000193083"/>
    </source>
</evidence>
<dbReference type="RefSeq" id="WP_085466072.1">
    <property type="nucleotide sequence ID" value="NZ_FXBL01000004.1"/>
</dbReference>
<organism evidence="6 7">
    <name type="scientific">Mesorhizobium australicum</name>
    <dbReference type="NCBI Taxonomy" id="536018"/>
    <lineage>
        <taxon>Bacteria</taxon>
        <taxon>Pseudomonadati</taxon>
        <taxon>Pseudomonadota</taxon>
        <taxon>Alphaproteobacteria</taxon>
        <taxon>Hyphomicrobiales</taxon>
        <taxon>Phyllobacteriaceae</taxon>
        <taxon>Mesorhizobium</taxon>
    </lineage>
</organism>
<dbReference type="AlphaFoldDB" id="A0A1X7PIC8"/>
<dbReference type="InterPro" id="IPR050884">
    <property type="entry name" value="CNP_phosphodiesterase-III"/>
</dbReference>
<dbReference type="EMBL" id="FXBL01000004">
    <property type="protein sequence ID" value="SMH51266.1"/>
    <property type="molecule type" value="Genomic_DNA"/>
</dbReference>
<reference evidence="6 7" key="1">
    <citation type="submission" date="2017-04" db="EMBL/GenBank/DDBJ databases">
        <authorList>
            <person name="Afonso C.L."/>
            <person name="Miller P.J."/>
            <person name="Scott M.A."/>
            <person name="Spackman E."/>
            <person name="Goraichik I."/>
            <person name="Dimitrov K.M."/>
            <person name="Suarez D.L."/>
            <person name="Swayne D.E."/>
        </authorList>
    </citation>
    <scope>NUCLEOTIDE SEQUENCE [LARGE SCALE GENOMIC DNA]</scope>
    <source>
        <strain evidence="6 7">B5P</strain>
    </source>
</reference>
<keyword evidence="1" id="KW-0479">Metal-binding</keyword>